<keyword evidence="2" id="KW-1185">Reference proteome</keyword>
<sequence length="86" mass="9681">MAGNKNTAQAGGGLVGAIQVREREREQMKHGWTSQAAQNAIQRQQQQQQQQQQTYQQYQQPPPPAGMYSNMGYRQQGFEGNRMPGS</sequence>
<gene>
    <name evidence="1" type="ORF">ONZ43_g6700</name>
</gene>
<protein>
    <submittedName>
        <fullName evidence="1">Uncharacterized protein</fullName>
    </submittedName>
</protein>
<proteinExistence type="predicted"/>
<comment type="caution">
    <text evidence="1">The sequence shown here is derived from an EMBL/GenBank/DDBJ whole genome shotgun (WGS) entry which is preliminary data.</text>
</comment>
<organism evidence="1 2">
    <name type="scientific">Nemania bipapillata</name>
    <dbReference type="NCBI Taxonomy" id="110536"/>
    <lineage>
        <taxon>Eukaryota</taxon>
        <taxon>Fungi</taxon>
        <taxon>Dikarya</taxon>
        <taxon>Ascomycota</taxon>
        <taxon>Pezizomycotina</taxon>
        <taxon>Sordariomycetes</taxon>
        <taxon>Xylariomycetidae</taxon>
        <taxon>Xylariales</taxon>
        <taxon>Xylariaceae</taxon>
        <taxon>Nemania</taxon>
    </lineage>
</organism>
<name>A0ACC2HWU8_9PEZI</name>
<evidence type="ECO:0000313" key="1">
    <source>
        <dbReference type="EMBL" id="KAJ8107542.1"/>
    </source>
</evidence>
<reference evidence="1" key="1">
    <citation type="submission" date="2022-11" db="EMBL/GenBank/DDBJ databases">
        <title>Genome Sequence of Nemania bipapillata.</title>
        <authorList>
            <person name="Buettner E."/>
        </authorList>
    </citation>
    <scope>NUCLEOTIDE SEQUENCE</scope>
    <source>
        <strain evidence="1">CP14</strain>
    </source>
</reference>
<dbReference type="EMBL" id="JAPESX010002501">
    <property type="protein sequence ID" value="KAJ8107542.1"/>
    <property type="molecule type" value="Genomic_DNA"/>
</dbReference>
<dbReference type="Proteomes" id="UP001153334">
    <property type="component" value="Unassembled WGS sequence"/>
</dbReference>
<evidence type="ECO:0000313" key="2">
    <source>
        <dbReference type="Proteomes" id="UP001153334"/>
    </source>
</evidence>
<accession>A0ACC2HWU8</accession>